<dbReference type="EMBL" id="FNFY01000022">
    <property type="protein sequence ID" value="SDL10760.1"/>
    <property type="molecule type" value="Genomic_DNA"/>
</dbReference>
<reference evidence="2" key="1">
    <citation type="submission" date="2016-10" db="EMBL/GenBank/DDBJ databases">
        <authorList>
            <person name="Varghese N."/>
            <person name="Submissions S."/>
        </authorList>
    </citation>
    <scope>NUCLEOTIDE SEQUENCE [LARGE SCALE GENOMIC DNA]</scope>
    <source>
        <strain evidence="2">CGMCC 1.8895</strain>
    </source>
</reference>
<dbReference type="AlphaFoldDB" id="A0A1G9HCS6"/>
<dbReference type="STRING" id="576118.SAMN05216216_12227"/>
<accession>A0A1G9HCS6</accession>
<sequence>MNRQEEKIYSLAEEGDVVIVLEPKKDQSFARLAISSFMNLPFTSKNALADRVRRNSYYLIRNEDKNTLYSIDDYLKYDAYDVSEEVKKSEDEDAFVFMGYKFTYTEVIE</sequence>
<gene>
    <name evidence="1" type="ORF">SAMN05216216_12227</name>
</gene>
<keyword evidence="2" id="KW-1185">Reference proteome</keyword>
<dbReference type="OrthoDB" id="2875847at2"/>
<protein>
    <submittedName>
        <fullName evidence="1">Uncharacterized protein</fullName>
    </submittedName>
</protein>
<evidence type="ECO:0000313" key="2">
    <source>
        <dbReference type="Proteomes" id="UP000199008"/>
    </source>
</evidence>
<dbReference type="RefSeq" id="WP_092987366.1">
    <property type="nucleotide sequence ID" value="NZ_FNFY01000022.1"/>
</dbReference>
<name>A0A1G9HCS6_9BACL</name>
<dbReference type="Proteomes" id="UP000199008">
    <property type="component" value="Unassembled WGS sequence"/>
</dbReference>
<organism evidence="1 2">
    <name type="scientific">Lacicoccus qingdaonensis</name>
    <dbReference type="NCBI Taxonomy" id="576118"/>
    <lineage>
        <taxon>Bacteria</taxon>
        <taxon>Bacillati</taxon>
        <taxon>Bacillota</taxon>
        <taxon>Bacilli</taxon>
        <taxon>Bacillales</taxon>
        <taxon>Salinicoccaceae</taxon>
        <taxon>Lacicoccus</taxon>
    </lineage>
</organism>
<proteinExistence type="predicted"/>
<evidence type="ECO:0000313" key="1">
    <source>
        <dbReference type="EMBL" id="SDL10760.1"/>
    </source>
</evidence>